<proteinExistence type="inferred from homology"/>
<dbReference type="PRINTS" id="PR00839">
    <property type="entry name" value="V8PROTEASE"/>
</dbReference>
<dbReference type="EC" id="3.4.21.-" evidence="7"/>
<evidence type="ECO:0000256" key="1">
    <source>
        <dbReference type="ARBA" id="ARBA00008764"/>
    </source>
</evidence>
<dbReference type="InterPro" id="IPR008256">
    <property type="entry name" value="Peptidase_S1B"/>
</dbReference>
<dbReference type="PROSITE" id="PS51257">
    <property type="entry name" value="PROKAR_LIPOPROTEIN"/>
    <property type="match status" value="1"/>
</dbReference>
<evidence type="ECO:0000256" key="5">
    <source>
        <dbReference type="ARBA" id="ARBA00022825"/>
    </source>
</evidence>
<feature type="chain" id="PRO_5006987618" description="Serine protease" evidence="7">
    <location>
        <begin position="19"/>
        <end position="379"/>
    </location>
</feature>
<dbReference type="SUPFAM" id="SSF50494">
    <property type="entry name" value="Trypsin-like serine proteases"/>
    <property type="match status" value="1"/>
</dbReference>
<dbReference type="Pfam" id="PF13365">
    <property type="entry name" value="Trypsin_2"/>
    <property type="match status" value="1"/>
</dbReference>
<dbReference type="STRING" id="687842.ASU31_06015"/>
<dbReference type="RefSeq" id="WP_057931458.1">
    <property type="nucleotide sequence ID" value="NZ_LMZQ01000003.1"/>
</dbReference>
<evidence type="ECO:0000313" key="9">
    <source>
        <dbReference type="Proteomes" id="UP000051950"/>
    </source>
</evidence>
<comment type="similarity">
    <text evidence="1 7">Belongs to the peptidase S1B family.</text>
</comment>
<accession>A0A0T5VTM6</accession>
<keyword evidence="9" id="KW-1185">Reference proteome</keyword>
<protein>
    <recommendedName>
        <fullName evidence="7">Serine protease</fullName>
        <ecNumber evidence="7">3.4.21.-</ecNumber>
    </recommendedName>
</protein>
<keyword evidence="5 7" id="KW-0720">Serine protease</keyword>
<sequence>MRFWGLCLLILFLSSCFARKVPRSVTFRELEPIADKAIVLLPEATVSALKVVPVELANNIAIAPMEVVTNQLVLKQKVVKQQGQKQVKQKKAVNQKSMMFSNIKSNLELKKPLLSGPSQFDSRIEPSILNVKIPWQKKIHDNVLSIGIVIEKDKIHAISDTSFQIEAGITLQSRYKLCVDEPFADQPVIGVGTAFIIGKRTMVTAGHVFTEPLENYIIVFGFEMLKEKGKFNTIIAKNNIYYPKKISHKDGDLDLMVFEVTEEITRSALSISPIVNHAIDTEIYMIGYPSGLPAKVALNAEIQENSHPQFFYTSLDAFQGNSGSPVFNMATNDVIGVLVSGEVDYIWNGTCNKSSLCQFPYCKGEKVMKISALADYINP</sequence>
<dbReference type="GO" id="GO:0006508">
    <property type="term" value="P:proteolysis"/>
    <property type="evidence" value="ECO:0007669"/>
    <property type="project" value="UniProtKB-KW"/>
</dbReference>
<dbReference type="AlphaFoldDB" id="A0A0T5VTM6"/>
<feature type="signal peptide" evidence="7">
    <location>
        <begin position="1"/>
        <end position="18"/>
    </location>
</feature>
<dbReference type="Proteomes" id="UP000051950">
    <property type="component" value="Unassembled WGS sequence"/>
</dbReference>
<dbReference type="InterPro" id="IPR009003">
    <property type="entry name" value="Peptidase_S1_PA"/>
</dbReference>
<evidence type="ECO:0000313" key="8">
    <source>
        <dbReference type="EMBL" id="KRT17223.1"/>
    </source>
</evidence>
<evidence type="ECO:0000256" key="6">
    <source>
        <dbReference type="PIRSR" id="PIRSR608256-1"/>
    </source>
</evidence>
<feature type="active site" description="Charge relay system" evidence="6">
    <location>
        <position position="207"/>
    </location>
</feature>
<dbReference type="InterPro" id="IPR043504">
    <property type="entry name" value="Peptidase_S1_PA_chymotrypsin"/>
</dbReference>
<feature type="active site" description="Charge relay system" evidence="6">
    <location>
        <position position="322"/>
    </location>
</feature>
<dbReference type="EMBL" id="LMZQ01000003">
    <property type="protein sequence ID" value="KRT17223.1"/>
    <property type="molecule type" value="Genomic_DNA"/>
</dbReference>
<evidence type="ECO:0000256" key="7">
    <source>
        <dbReference type="RuleBase" id="RU004296"/>
    </source>
</evidence>
<gene>
    <name evidence="8" type="ORF">ASU31_06015</name>
</gene>
<evidence type="ECO:0000256" key="3">
    <source>
        <dbReference type="ARBA" id="ARBA00022729"/>
    </source>
</evidence>
<keyword evidence="4 7" id="KW-0378">Hydrolase</keyword>
<comment type="caution">
    <text evidence="8">The sequence shown here is derived from an EMBL/GenBank/DDBJ whole genome shotgun (WGS) entry which is preliminary data.</text>
</comment>
<evidence type="ECO:0000256" key="4">
    <source>
        <dbReference type="ARBA" id="ARBA00022801"/>
    </source>
</evidence>
<feature type="active site" description="Charge relay system" evidence="6">
    <location>
        <position position="254"/>
    </location>
</feature>
<dbReference type="GO" id="GO:0008236">
    <property type="term" value="F:serine-type peptidase activity"/>
    <property type="evidence" value="ECO:0007669"/>
    <property type="project" value="UniProtKB-KW"/>
</dbReference>
<reference evidence="8 9" key="1">
    <citation type="submission" date="2015-11" db="EMBL/GenBank/DDBJ databases">
        <title>Sequence of Pedobacter ginsenosidimutans.</title>
        <authorList>
            <person name="Carson E."/>
            <person name="Keyser V."/>
            <person name="Newman J."/>
            <person name="Miller J."/>
        </authorList>
    </citation>
    <scope>NUCLEOTIDE SEQUENCE [LARGE SCALE GENOMIC DNA]</scope>
    <source>
        <strain evidence="8 9">KACC 14530</strain>
    </source>
</reference>
<dbReference type="Gene3D" id="2.40.10.10">
    <property type="entry name" value="Trypsin-like serine proteases"/>
    <property type="match status" value="2"/>
</dbReference>
<organism evidence="8 9">
    <name type="scientific">Pedobacter ginsenosidimutans</name>
    <dbReference type="NCBI Taxonomy" id="687842"/>
    <lineage>
        <taxon>Bacteria</taxon>
        <taxon>Pseudomonadati</taxon>
        <taxon>Bacteroidota</taxon>
        <taxon>Sphingobacteriia</taxon>
        <taxon>Sphingobacteriales</taxon>
        <taxon>Sphingobacteriaceae</taxon>
        <taxon>Pedobacter</taxon>
    </lineage>
</organism>
<keyword evidence="2 7" id="KW-0645">Protease</keyword>
<keyword evidence="3 7" id="KW-0732">Signal</keyword>
<evidence type="ECO:0000256" key="2">
    <source>
        <dbReference type="ARBA" id="ARBA00022670"/>
    </source>
</evidence>
<dbReference type="OrthoDB" id="9766361at2"/>
<name>A0A0T5VTM6_9SPHI</name>